<dbReference type="PROSITE" id="PS50943">
    <property type="entry name" value="HTH_CROC1"/>
    <property type="match status" value="1"/>
</dbReference>
<dbReference type="OrthoDB" id="3469353at2"/>
<dbReference type="Gene3D" id="1.10.260.40">
    <property type="entry name" value="lambda repressor-like DNA-binding domains"/>
    <property type="match status" value="1"/>
</dbReference>
<protein>
    <submittedName>
        <fullName evidence="2">Helix-turn-helix domain-containing protein</fullName>
    </submittedName>
</protein>
<proteinExistence type="predicted"/>
<gene>
    <name evidence="2" type="ORF">ETD83_10525</name>
</gene>
<evidence type="ECO:0000259" key="1">
    <source>
        <dbReference type="PROSITE" id="PS50943"/>
    </source>
</evidence>
<dbReference type="CDD" id="cd00093">
    <property type="entry name" value="HTH_XRE"/>
    <property type="match status" value="1"/>
</dbReference>
<evidence type="ECO:0000313" key="3">
    <source>
        <dbReference type="Proteomes" id="UP000309174"/>
    </source>
</evidence>
<accession>A0A5C4JF75</accession>
<reference evidence="2 3" key="1">
    <citation type="submission" date="2019-05" db="EMBL/GenBank/DDBJ databases">
        <title>Draft genome sequence of Actinomadura sp. 14C53.</title>
        <authorList>
            <person name="Saricaoglu S."/>
            <person name="Isik K."/>
        </authorList>
    </citation>
    <scope>NUCLEOTIDE SEQUENCE [LARGE SCALE GENOMIC DNA]</scope>
    <source>
        <strain evidence="2 3">14C53</strain>
    </source>
</reference>
<sequence>MEIKMAETSNKGKDSPELRTFGAVVRRSREAAGLNQTKLAALVNVSRAYVSHVERGATRCRFDFANRLDSALHANGEIVEAWHELLEAIKSIKYATYFVDFPKAELTANLIRVYETHIVNGLFQTESYASAVLKSPDDVATRMYRQKQVLSDPAPKIFVVLEESVLHRQVGTVDVMREQLEYLLELSHRDGIRLQILPTVYVEEARAAFAIATQADRREATYIVNATDGVTSADPADLATLNETFASLQAEALNVRDSRALIRKVIDERWT</sequence>
<dbReference type="SMART" id="SM00530">
    <property type="entry name" value="HTH_XRE"/>
    <property type="match status" value="1"/>
</dbReference>
<keyword evidence="3" id="KW-1185">Reference proteome</keyword>
<dbReference type="Proteomes" id="UP000309174">
    <property type="component" value="Unassembled WGS sequence"/>
</dbReference>
<dbReference type="SUPFAM" id="SSF47413">
    <property type="entry name" value="lambda repressor-like DNA-binding domains"/>
    <property type="match status" value="1"/>
</dbReference>
<dbReference type="EMBL" id="VCKW01000040">
    <property type="protein sequence ID" value="TMR03428.1"/>
    <property type="molecule type" value="Genomic_DNA"/>
</dbReference>
<dbReference type="GO" id="GO:0003677">
    <property type="term" value="F:DNA binding"/>
    <property type="evidence" value="ECO:0007669"/>
    <property type="project" value="InterPro"/>
</dbReference>
<name>A0A5C4JF75_9ACTN</name>
<organism evidence="2 3">
    <name type="scientific">Actinomadura soli</name>
    <dbReference type="NCBI Taxonomy" id="2508997"/>
    <lineage>
        <taxon>Bacteria</taxon>
        <taxon>Bacillati</taxon>
        <taxon>Actinomycetota</taxon>
        <taxon>Actinomycetes</taxon>
        <taxon>Streptosporangiales</taxon>
        <taxon>Thermomonosporaceae</taxon>
        <taxon>Actinomadura</taxon>
    </lineage>
</organism>
<comment type="caution">
    <text evidence="2">The sequence shown here is derived from an EMBL/GenBank/DDBJ whole genome shotgun (WGS) entry which is preliminary data.</text>
</comment>
<evidence type="ECO:0000313" key="2">
    <source>
        <dbReference type="EMBL" id="TMR03428.1"/>
    </source>
</evidence>
<dbReference type="InterPro" id="IPR010982">
    <property type="entry name" value="Lambda_DNA-bd_dom_sf"/>
</dbReference>
<dbReference type="InterPro" id="IPR043917">
    <property type="entry name" value="DUF5753"/>
</dbReference>
<dbReference type="InterPro" id="IPR001387">
    <property type="entry name" value="Cro/C1-type_HTH"/>
</dbReference>
<dbReference type="AlphaFoldDB" id="A0A5C4JF75"/>
<dbReference type="Pfam" id="PF13560">
    <property type="entry name" value="HTH_31"/>
    <property type="match status" value="1"/>
</dbReference>
<feature type="domain" description="HTH cro/C1-type" evidence="1">
    <location>
        <begin position="25"/>
        <end position="79"/>
    </location>
</feature>
<dbReference type="Pfam" id="PF19054">
    <property type="entry name" value="DUF5753"/>
    <property type="match status" value="1"/>
</dbReference>